<evidence type="ECO:0000259" key="13">
    <source>
        <dbReference type="Pfam" id="PF21687"/>
    </source>
</evidence>
<feature type="domain" description="T2SS protein K first SAM-like" evidence="13">
    <location>
        <begin position="104"/>
        <end position="206"/>
    </location>
</feature>
<sequence>MVKFKQAGSALISALFIMTLVAIAATAMSTRLQLDIYRTRLTLLTDQLYLASQSVTFWAMSELGNHKNAFTRNTVTGALLAFPANQKAIYPPFTISGELYDLQSRFNLNNLSNKNYALLFLKLLEKPDLKLNPGQRKQLLDATVQWISDYKPGRGNDEYMAYYAKQKPSYLPGFQFFESPSEFRLVRGVTANLYQGIADLISALPEAVPINLNTAPQLVLKGLGNGLNNAQVQQLLEARGEEGIKNMTKISPLLQKLGIRSEHVTLESQYFMSIARVTYEDLSLINYTVLKRSRNNQGKITVSLIKESLNTV</sequence>
<dbReference type="InterPro" id="IPR005628">
    <property type="entry name" value="GspK"/>
</dbReference>
<evidence type="ECO:0000256" key="4">
    <source>
        <dbReference type="ARBA" id="ARBA00022475"/>
    </source>
</evidence>
<feature type="chain" id="PRO_5006913358" description="Type II secretion system protein K" evidence="11">
    <location>
        <begin position="25"/>
        <end position="312"/>
    </location>
</feature>
<evidence type="ECO:0000256" key="11">
    <source>
        <dbReference type="SAM" id="SignalP"/>
    </source>
</evidence>
<keyword evidence="4 10" id="KW-1003">Cell membrane</keyword>
<keyword evidence="8" id="KW-1133">Transmembrane helix</keyword>
<dbReference type="GO" id="GO:0009306">
    <property type="term" value="P:protein secretion"/>
    <property type="evidence" value="ECO:0007669"/>
    <property type="project" value="InterPro"/>
</dbReference>
<dbReference type="EMBL" id="LNYA01000023">
    <property type="protein sequence ID" value="KTC98094.1"/>
    <property type="molecule type" value="Genomic_DNA"/>
</dbReference>
<comment type="subcellular location">
    <subcellularLocation>
        <location evidence="1 10">Cell inner membrane</location>
    </subcellularLocation>
</comment>
<keyword evidence="9 10" id="KW-0472">Membrane</keyword>
<evidence type="ECO:0000256" key="2">
    <source>
        <dbReference type="ARBA" id="ARBA00007246"/>
    </source>
</evidence>
<protein>
    <recommendedName>
        <fullName evidence="10">Type II secretion system protein K</fullName>
    </recommendedName>
</protein>
<dbReference type="Gene3D" id="1.10.40.60">
    <property type="entry name" value="EpsJ-like"/>
    <property type="match status" value="2"/>
</dbReference>
<evidence type="ECO:0000256" key="6">
    <source>
        <dbReference type="ARBA" id="ARBA00022692"/>
    </source>
</evidence>
<dbReference type="PIRSF" id="PIRSF002786">
    <property type="entry name" value="XcpX"/>
    <property type="match status" value="1"/>
</dbReference>
<dbReference type="PATRIC" id="fig|448.7.peg.1203"/>
<evidence type="ECO:0000313" key="14">
    <source>
        <dbReference type="EMBL" id="KTC98094.1"/>
    </source>
</evidence>
<feature type="signal peptide" evidence="11">
    <location>
        <begin position="1"/>
        <end position="24"/>
    </location>
</feature>
<keyword evidence="6" id="KW-0812">Transmembrane</keyword>
<dbReference type="Pfam" id="PF21687">
    <property type="entry name" value="T2SSK_1st"/>
    <property type="match status" value="1"/>
</dbReference>
<evidence type="ECO:0000256" key="5">
    <source>
        <dbReference type="ARBA" id="ARBA00022519"/>
    </source>
</evidence>
<keyword evidence="5 10" id="KW-0997">Cell inner membrane</keyword>
<gene>
    <name evidence="14" type="primary">lspK</name>
    <name evidence="14" type="ORF">Lery_1148</name>
</gene>
<dbReference type="AlphaFoldDB" id="A0A0W0TRF8"/>
<dbReference type="OrthoDB" id="9788973at2"/>
<evidence type="ECO:0000256" key="10">
    <source>
        <dbReference type="PIRNR" id="PIRNR002786"/>
    </source>
</evidence>
<dbReference type="Gene3D" id="3.30.1300.30">
    <property type="entry name" value="GSPII I/J protein-like"/>
    <property type="match status" value="1"/>
</dbReference>
<feature type="domain" description="T2SS protein K second SAM-like" evidence="12">
    <location>
        <begin position="210"/>
        <end position="259"/>
    </location>
</feature>
<dbReference type="InterPro" id="IPR049031">
    <property type="entry name" value="T2SSK_SAM-like_1st"/>
</dbReference>
<proteinExistence type="inferred from homology"/>
<organism evidence="14 15">
    <name type="scientific">Legionella erythra</name>
    <dbReference type="NCBI Taxonomy" id="448"/>
    <lineage>
        <taxon>Bacteria</taxon>
        <taxon>Pseudomonadati</taxon>
        <taxon>Pseudomonadota</taxon>
        <taxon>Gammaproteobacteria</taxon>
        <taxon>Legionellales</taxon>
        <taxon>Legionellaceae</taxon>
        <taxon>Legionella</taxon>
    </lineage>
</organism>
<dbReference type="SUPFAM" id="SSF158544">
    <property type="entry name" value="GspK insert domain-like"/>
    <property type="match status" value="1"/>
</dbReference>
<keyword evidence="15" id="KW-1185">Reference proteome</keyword>
<accession>A0A0W0TRF8</accession>
<evidence type="ECO:0000256" key="1">
    <source>
        <dbReference type="ARBA" id="ARBA00004533"/>
    </source>
</evidence>
<evidence type="ECO:0000259" key="12">
    <source>
        <dbReference type="Pfam" id="PF03934"/>
    </source>
</evidence>
<comment type="similarity">
    <text evidence="2 10">Belongs to the GSP K family.</text>
</comment>
<name>A0A0W0TRF8_LEGER</name>
<keyword evidence="7" id="KW-0653">Protein transport</keyword>
<dbReference type="InterPro" id="IPR049179">
    <property type="entry name" value="T2SSK_SAM-like_2nd"/>
</dbReference>
<dbReference type="PANTHER" id="PTHR38831">
    <property type="entry name" value="TYPE II SECRETION SYSTEM PROTEIN K"/>
    <property type="match status" value="1"/>
</dbReference>
<keyword evidence="11" id="KW-0732">Signal</keyword>
<evidence type="ECO:0000313" key="15">
    <source>
        <dbReference type="Proteomes" id="UP000054773"/>
    </source>
</evidence>
<dbReference type="RefSeq" id="WP_058526302.1">
    <property type="nucleotide sequence ID" value="NZ_CAAAHY010000002.1"/>
</dbReference>
<comment type="caution">
    <text evidence="14">The sequence shown here is derived from an EMBL/GenBank/DDBJ whole genome shotgun (WGS) entry which is preliminary data.</text>
</comment>
<dbReference type="GO" id="GO:0005886">
    <property type="term" value="C:plasma membrane"/>
    <property type="evidence" value="ECO:0007669"/>
    <property type="project" value="UniProtKB-SubCell"/>
</dbReference>
<evidence type="ECO:0000256" key="3">
    <source>
        <dbReference type="ARBA" id="ARBA00022448"/>
    </source>
</evidence>
<dbReference type="InterPro" id="IPR038072">
    <property type="entry name" value="GspK_central_sf"/>
</dbReference>
<evidence type="ECO:0000256" key="8">
    <source>
        <dbReference type="ARBA" id="ARBA00022989"/>
    </source>
</evidence>
<dbReference type="Pfam" id="PF03934">
    <property type="entry name" value="T2SSK"/>
    <property type="match status" value="1"/>
</dbReference>
<keyword evidence="3 10" id="KW-0813">Transport</keyword>
<dbReference type="PANTHER" id="PTHR38831:SF1">
    <property type="entry name" value="TYPE II SECRETION SYSTEM PROTEIN K-RELATED"/>
    <property type="match status" value="1"/>
</dbReference>
<evidence type="ECO:0000256" key="7">
    <source>
        <dbReference type="ARBA" id="ARBA00022927"/>
    </source>
</evidence>
<dbReference type="NCBIfam" id="NF037980">
    <property type="entry name" value="T2SS_GspK"/>
    <property type="match status" value="1"/>
</dbReference>
<reference evidence="14 15" key="1">
    <citation type="submission" date="2015-11" db="EMBL/GenBank/DDBJ databases">
        <title>Genomic analysis of 38 Legionella species identifies large and diverse effector repertoires.</title>
        <authorList>
            <person name="Burstein D."/>
            <person name="Amaro F."/>
            <person name="Zusman T."/>
            <person name="Lifshitz Z."/>
            <person name="Cohen O."/>
            <person name="Gilbert J.A."/>
            <person name="Pupko T."/>
            <person name="Shuman H.A."/>
            <person name="Segal G."/>
        </authorList>
    </citation>
    <scope>NUCLEOTIDE SEQUENCE [LARGE SCALE GENOMIC DNA]</scope>
    <source>
        <strain evidence="14 15">SE-32A-C8</strain>
    </source>
</reference>
<evidence type="ECO:0000256" key="9">
    <source>
        <dbReference type="ARBA" id="ARBA00023136"/>
    </source>
</evidence>
<dbReference type="Proteomes" id="UP000054773">
    <property type="component" value="Unassembled WGS sequence"/>
</dbReference>
<dbReference type="STRING" id="448.Lery_1148"/>